<dbReference type="PROSITE" id="PS50181">
    <property type="entry name" value="FBOX"/>
    <property type="match status" value="1"/>
</dbReference>
<evidence type="ECO:0000313" key="2">
    <source>
        <dbReference type="EMBL" id="KAL1867962.1"/>
    </source>
</evidence>
<dbReference type="SUPFAM" id="SSF81383">
    <property type="entry name" value="F-box domain"/>
    <property type="match status" value="1"/>
</dbReference>
<evidence type="ECO:0000259" key="1">
    <source>
        <dbReference type="PROSITE" id="PS50181"/>
    </source>
</evidence>
<gene>
    <name evidence="2" type="ORF">Plec18167_008428</name>
</gene>
<dbReference type="Proteomes" id="UP001583193">
    <property type="component" value="Unassembled WGS sequence"/>
</dbReference>
<dbReference type="EMBL" id="JAVDPF010000041">
    <property type="protein sequence ID" value="KAL1867962.1"/>
    <property type="molecule type" value="Genomic_DNA"/>
</dbReference>
<evidence type="ECO:0000313" key="3">
    <source>
        <dbReference type="Proteomes" id="UP001583193"/>
    </source>
</evidence>
<dbReference type="InterPro" id="IPR036047">
    <property type="entry name" value="F-box-like_dom_sf"/>
</dbReference>
<comment type="caution">
    <text evidence="2">The sequence shown here is derived from an EMBL/GenBank/DDBJ whole genome shotgun (WGS) entry which is preliminary data.</text>
</comment>
<organism evidence="2 3">
    <name type="scientific">Paecilomyces lecythidis</name>
    <dbReference type="NCBI Taxonomy" id="3004212"/>
    <lineage>
        <taxon>Eukaryota</taxon>
        <taxon>Fungi</taxon>
        <taxon>Dikarya</taxon>
        <taxon>Ascomycota</taxon>
        <taxon>Pezizomycotina</taxon>
        <taxon>Eurotiomycetes</taxon>
        <taxon>Eurotiomycetidae</taxon>
        <taxon>Eurotiales</taxon>
        <taxon>Thermoascaceae</taxon>
        <taxon>Paecilomyces</taxon>
    </lineage>
</organism>
<dbReference type="InterPro" id="IPR001810">
    <property type="entry name" value="F-box_dom"/>
</dbReference>
<sequence>MGQYWIICCMDTRQTMPTFGGKMGEFLFDCSPGHMTDLLAVPVLPQRLSPRFKRVATVHSPFSNLPAELHDLIFQNLDILDAVSLGLTNGYFFNLAERHVHAAYMSLLGQWAGKRIICIGDDIDDDDWPSWFSEEDKRHFLLKESERSKNPDDDPVTPYGIMDRNTTVVKLYSELIQDVRLHLEGMQGCLITKDGQLYNSMEKTFCPPLQMFYPEDQPWILRNLATREFVRAEAVALKKEHVHGPDIDFRGFGEVVVSRIPWSSSSSVQMINTTNMHRGVWAGHRLDIVTVEKHETDLNGEEWKDASDEVKKELHEIWSNRLGDDGEGKLEETLTRWKVGTTRRVEGPLILPYSVDLNLSTRMLVWPTYD</sequence>
<accession>A0ABR3WWC6</accession>
<keyword evidence="3" id="KW-1185">Reference proteome</keyword>
<proteinExistence type="predicted"/>
<protein>
    <recommendedName>
        <fullName evidence="1">F-box domain-containing protein</fullName>
    </recommendedName>
</protein>
<name>A0ABR3WWC6_9EURO</name>
<reference evidence="2 3" key="1">
    <citation type="journal article" date="2024" name="IMA Fungus">
        <title>IMA Genome - F19 : A genome assembly and annotation guide to empower mycologists, including annotated draft genome sequences of Ceratocystis pirilliformis, Diaporthe australafricana, Fusarium ophioides, Paecilomyces lecythidis, and Sporothrix stenoceras.</title>
        <authorList>
            <person name="Aylward J."/>
            <person name="Wilson A.M."/>
            <person name="Visagie C.M."/>
            <person name="Spraker J."/>
            <person name="Barnes I."/>
            <person name="Buitendag C."/>
            <person name="Ceriani C."/>
            <person name="Del Mar Angel L."/>
            <person name="du Plessis D."/>
            <person name="Fuchs T."/>
            <person name="Gasser K."/>
            <person name="Kramer D."/>
            <person name="Li W."/>
            <person name="Munsamy K."/>
            <person name="Piso A."/>
            <person name="Price J.L."/>
            <person name="Sonnekus B."/>
            <person name="Thomas C."/>
            <person name="van der Nest A."/>
            <person name="van Dijk A."/>
            <person name="van Heerden A."/>
            <person name="van Vuuren N."/>
            <person name="Yilmaz N."/>
            <person name="Duong T.A."/>
            <person name="van der Merwe N.A."/>
            <person name="Wingfield M.J."/>
            <person name="Wingfield B.D."/>
        </authorList>
    </citation>
    <scope>NUCLEOTIDE SEQUENCE [LARGE SCALE GENOMIC DNA]</scope>
    <source>
        <strain evidence="2 3">CMW 18167</strain>
    </source>
</reference>
<feature type="domain" description="F-box" evidence="1">
    <location>
        <begin position="59"/>
        <end position="107"/>
    </location>
</feature>